<sequence>MGEPIVAIARTSRFLPFSRAHTLLPGGWEADVVADSSRASGQLFEQFCVGETEREVDGYEACVTISRIPVQEANK</sequence>
<dbReference type="EMBL" id="JBJKFK010002867">
    <property type="protein sequence ID" value="KAL3310534.1"/>
    <property type="molecule type" value="Genomic_DNA"/>
</dbReference>
<gene>
    <name evidence="1" type="ORF">Ciccas_010900</name>
</gene>
<name>A0ABD2PT76_9PLAT</name>
<protein>
    <submittedName>
        <fullName evidence="1">Uncharacterized protein</fullName>
    </submittedName>
</protein>
<accession>A0ABD2PT76</accession>
<reference evidence="1 2" key="1">
    <citation type="submission" date="2024-11" db="EMBL/GenBank/DDBJ databases">
        <title>Adaptive evolution of stress response genes in parasites aligns with host niche diversity.</title>
        <authorList>
            <person name="Hahn C."/>
            <person name="Resl P."/>
        </authorList>
    </citation>
    <scope>NUCLEOTIDE SEQUENCE [LARGE SCALE GENOMIC DNA]</scope>
    <source>
        <strain evidence="1">EGGRZ-B1_66</strain>
        <tissue evidence="1">Body</tissue>
    </source>
</reference>
<evidence type="ECO:0000313" key="2">
    <source>
        <dbReference type="Proteomes" id="UP001626550"/>
    </source>
</evidence>
<dbReference type="AlphaFoldDB" id="A0ABD2PT76"/>
<evidence type="ECO:0000313" key="1">
    <source>
        <dbReference type="EMBL" id="KAL3310534.1"/>
    </source>
</evidence>
<keyword evidence="2" id="KW-1185">Reference proteome</keyword>
<organism evidence="1 2">
    <name type="scientific">Cichlidogyrus casuarinus</name>
    <dbReference type="NCBI Taxonomy" id="1844966"/>
    <lineage>
        <taxon>Eukaryota</taxon>
        <taxon>Metazoa</taxon>
        <taxon>Spiralia</taxon>
        <taxon>Lophotrochozoa</taxon>
        <taxon>Platyhelminthes</taxon>
        <taxon>Monogenea</taxon>
        <taxon>Monopisthocotylea</taxon>
        <taxon>Dactylogyridea</taxon>
        <taxon>Ancyrocephalidae</taxon>
        <taxon>Cichlidogyrus</taxon>
    </lineage>
</organism>
<proteinExistence type="predicted"/>
<dbReference type="Proteomes" id="UP001626550">
    <property type="component" value="Unassembled WGS sequence"/>
</dbReference>
<comment type="caution">
    <text evidence="1">The sequence shown here is derived from an EMBL/GenBank/DDBJ whole genome shotgun (WGS) entry which is preliminary data.</text>
</comment>